<keyword evidence="1" id="KW-0472">Membrane</keyword>
<dbReference type="PANTHER" id="PTHR37305">
    <property type="entry name" value="INTEGRAL MEMBRANE PROTEIN-RELATED"/>
    <property type="match status" value="1"/>
</dbReference>
<feature type="transmembrane region" description="Helical" evidence="1">
    <location>
        <begin position="180"/>
        <end position="201"/>
    </location>
</feature>
<feature type="transmembrane region" description="Helical" evidence="1">
    <location>
        <begin position="77"/>
        <end position="100"/>
    </location>
</feature>
<dbReference type="PANTHER" id="PTHR37305:SF1">
    <property type="entry name" value="MEMBRANE PROTEIN"/>
    <property type="match status" value="1"/>
</dbReference>
<dbReference type="Proteomes" id="UP000076794">
    <property type="component" value="Chromosome"/>
</dbReference>
<reference evidence="2 3" key="1">
    <citation type="submission" date="2016-01" db="EMBL/GenBank/DDBJ databases">
        <title>Complete genome sequence of a soil Actinobacterium, Isoptericola dokdonensis DS-3.</title>
        <authorList>
            <person name="Kwon S.-K."/>
            <person name="Kim J.F."/>
        </authorList>
    </citation>
    <scope>NUCLEOTIDE SEQUENCE [LARGE SCALE GENOMIC DNA]</scope>
    <source>
        <strain evidence="2 3">DS-3</strain>
    </source>
</reference>
<sequence length="288" mass="29289">MSLAEAPVDTAPAAPARATARLLRSELRLVFGRLRNLVLLAGLACVPLLIGTVLFVTQDTPVAGQGPPFLDRVTGNGLFLVFAALVSCLPFLLPLCVSIVSGDAIAGESAAGTLRYLLVVPVPRARLLLAKAVAALAYAAAAVAAIAVVGLAAGAAYFGVGDVVLLSGDTIPLAEGMLRTLGVVVYVVASLTGLVAVGLFLSTLTEVPVAAMAATVVVAIVSGVLDALPQLSAIHPALLTHHWLDLGEFLRLQVDASTLLAGLAVQAAWVAVFGALAWSRFTTADVSS</sequence>
<dbReference type="KEGG" id="ido:I598_0009"/>
<dbReference type="GO" id="GO:0005886">
    <property type="term" value="C:plasma membrane"/>
    <property type="evidence" value="ECO:0007669"/>
    <property type="project" value="UniProtKB-SubCell"/>
</dbReference>
<dbReference type="EMBL" id="CP014209">
    <property type="protein sequence ID" value="ANC29609.1"/>
    <property type="molecule type" value="Genomic_DNA"/>
</dbReference>
<feature type="transmembrane region" description="Helical" evidence="1">
    <location>
        <begin position="133"/>
        <end position="160"/>
    </location>
</feature>
<evidence type="ECO:0000313" key="2">
    <source>
        <dbReference type="EMBL" id="ANC29609.1"/>
    </source>
</evidence>
<evidence type="ECO:0000256" key="1">
    <source>
        <dbReference type="SAM" id="Phobius"/>
    </source>
</evidence>
<gene>
    <name evidence="2" type="ORF">I598_0009</name>
</gene>
<evidence type="ECO:0000313" key="3">
    <source>
        <dbReference type="Proteomes" id="UP000076794"/>
    </source>
</evidence>
<name>A0A161I0M2_9MICO</name>
<feature type="transmembrane region" description="Helical" evidence="1">
    <location>
        <begin position="37"/>
        <end position="57"/>
    </location>
</feature>
<protein>
    <submittedName>
        <fullName evidence="2">ABC-2 family transporter protein</fullName>
    </submittedName>
</protein>
<dbReference type="PATRIC" id="fig|1300344.3.peg.9"/>
<feature type="transmembrane region" description="Helical" evidence="1">
    <location>
        <begin position="258"/>
        <end position="278"/>
    </location>
</feature>
<organism evidence="2 3">
    <name type="scientific">Isoptericola dokdonensis DS-3</name>
    <dbReference type="NCBI Taxonomy" id="1300344"/>
    <lineage>
        <taxon>Bacteria</taxon>
        <taxon>Bacillati</taxon>
        <taxon>Actinomycetota</taxon>
        <taxon>Actinomycetes</taxon>
        <taxon>Micrococcales</taxon>
        <taxon>Promicromonosporaceae</taxon>
        <taxon>Isoptericola</taxon>
    </lineage>
</organism>
<dbReference type="AlphaFoldDB" id="A0A161I0M2"/>
<dbReference type="Pfam" id="PF12679">
    <property type="entry name" value="ABC2_membrane_2"/>
    <property type="match status" value="1"/>
</dbReference>
<keyword evidence="1" id="KW-0812">Transmembrane</keyword>
<keyword evidence="1" id="KW-1133">Transmembrane helix</keyword>
<accession>A0A161I0M2</accession>
<dbReference type="OrthoDB" id="3217553at2"/>
<proteinExistence type="predicted"/>
<dbReference type="GO" id="GO:0140359">
    <property type="term" value="F:ABC-type transporter activity"/>
    <property type="evidence" value="ECO:0007669"/>
    <property type="project" value="InterPro"/>
</dbReference>
<keyword evidence="3" id="KW-1185">Reference proteome</keyword>
<feature type="transmembrane region" description="Helical" evidence="1">
    <location>
        <begin position="213"/>
        <end position="238"/>
    </location>
</feature>
<dbReference type="STRING" id="1300344.I598_0009"/>